<keyword evidence="3" id="KW-1185">Reference proteome</keyword>
<dbReference type="EMBL" id="BKCN01000005">
    <property type="protein sequence ID" value="GER03760.1"/>
    <property type="molecule type" value="Genomic_DNA"/>
</dbReference>
<evidence type="ECO:0000313" key="2">
    <source>
        <dbReference type="EMBL" id="GER03760.1"/>
    </source>
</evidence>
<name>A0A5A7N8N0_9PROT</name>
<dbReference type="PANTHER" id="PTHR21198:SF2">
    <property type="entry name" value="GLUTAMATE RACEMASE"/>
    <property type="match status" value="1"/>
</dbReference>
<dbReference type="PANTHER" id="PTHR21198">
    <property type="entry name" value="GLUTAMATE RACEMASE"/>
    <property type="match status" value="1"/>
</dbReference>
<comment type="caution">
    <text evidence="2">The sequence shown here is derived from an EMBL/GenBank/DDBJ whole genome shotgun (WGS) entry which is preliminary data.</text>
</comment>
<sequence>MIGVFDSGSGGLTILQALRETLPERDFLYVGDHARAPYGEREGAEVHEFTRQAVDYLLGQNCRLIILACNTAAAVALRPLQQGWLAQTAPHARVLGVHVPLVESITGLGWNAPVNPVADHGAICTNEAKPRTLGIFATPRTVTSGAFKTEIKSRAPAIHVLQQPCPGLADAIEAHAPDERIEALVRGYVDQLMAQPGADAIDSVALACTHYPFALKQFRAALSPAIAIHTQPRMVALALANYLKRHPDIDDRGAGHLRLLTSTDPLHLNGLASRLPAELRRFEALPAPLGSGVLFA</sequence>
<dbReference type="InterPro" id="IPR001920">
    <property type="entry name" value="Asp/Glu_race"/>
</dbReference>
<reference evidence="2 3" key="1">
    <citation type="submission" date="2019-09" db="EMBL/GenBank/DDBJ databases">
        <title>NBRP : Genome information of microbial organism related human and environment.</title>
        <authorList>
            <person name="Hattori M."/>
            <person name="Oshima K."/>
            <person name="Inaba H."/>
            <person name="Suda W."/>
            <person name="Sakamoto M."/>
            <person name="Iino T."/>
            <person name="Kitahara M."/>
            <person name="Oshida Y."/>
            <person name="Iida T."/>
            <person name="Kudo T."/>
            <person name="Itoh T."/>
            <person name="Ohkuma M."/>
        </authorList>
    </citation>
    <scope>NUCLEOTIDE SEQUENCE [LARGE SCALE GENOMIC DNA]</scope>
    <source>
        <strain evidence="2 3">Q-1</strain>
    </source>
</reference>
<proteinExistence type="predicted"/>
<dbReference type="SUPFAM" id="SSF53681">
    <property type="entry name" value="Aspartate/glutamate racemase"/>
    <property type="match status" value="2"/>
</dbReference>
<dbReference type="Gene3D" id="3.40.50.1860">
    <property type="match status" value="2"/>
</dbReference>
<accession>A0A5A7N8N0</accession>
<protein>
    <submittedName>
        <fullName evidence="2">Glutamate racemase</fullName>
    </submittedName>
</protein>
<dbReference type="AlphaFoldDB" id="A0A5A7N8N0"/>
<dbReference type="Proteomes" id="UP000324996">
    <property type="component" value="Unassembled WGS sequence"/>
</dbReference>
<evidence type="ECO:0000256" key="1">
    <source>
        <dbReference type="ARBA" id="ARBA00023235"/>
    </source>
</evidence>
<organism evidence="2 3">
    <name type="scientific">Iodidimonas nitroreducens</name>
    <dbReference type="NCBI Taxonomy" id="1236968"/>
    <lineage>
        <taxon>Bacteria</taxon>
        <taxon>Pseudomonadati</taxon>
        <taxon>Pseudomonadota</taxon>
        <taxon>Alphaproteobacteria</taxon>
        <taxon>Iodidimonadales</taxon>
        <taxon>Iodidimonadaceae</taxon>
        <taxon>Iodidimonas</taxon>
    </lineage>
</organism>
<gene>
    <name evidence="2" type="primary">murI</name>
    <name evidence="2" type="ORF">JCM17846_14420</name>
</gene>
<dbReference type="GO" id="GO:0009252">
    <property type="term" value="P:peptidoglycan biosynthetic process"/>
    <property type="evidence" value="ECO:0007669"/>
    <property type="project" value="TreeGrafter"/>
</dbReference>
<keyword evidence="1" id="KW-0413">Isomerase</keyword>
<evidence type="ECO:0000313" key="3">
    <source>
        <dbReference type="Proteomes" id="UP000324996"/>
    </source>
</evidence>
<dbReference type="GO" id="GO:0008881">
    <property type="term" value="F:glutamate racemase activity"/>
    <property type="evidence" value="ECO:0007669"/>
    <property type="project" value="TreeGrafter"/>
</dbReference>
<dbReference type="RefSeq" id="WP_042085839.1">
    <property type="nucleotide sequence ID" value="NZ_BKCN01000005.1"/>
</dbReference>